<dbReference type="InterPro" id="IPR050352">
    <property type="entry name" value="ABCG_transporters"/>
</dbReference>
<keyword evidence="2" id="KW-0813">Transport</keyword>
<keyword evidence="5" id="KW-0067">ATP-binding</keyword>
<dbReference type="SMART" id="SM00382">
    <property type="entry name" value="AAA"/>
    <property type="match status" value="1"/>
</dbReference>
<dbReference type="GO" id="GO:0042626">
    <property type="term" value="F:ATPase-coupled transmembrane transporter activity"/>
    <property type="evidence" value="ECO:0007669"/>
    <property type="project" value="TreeGrafter"/>
</dbReference>
<feature type="transmembrane region" description="Helical" evidence="8">
    <location>
        <begin position="204"/>
        <end position="223"/>
    </location>
</feature>
<dbReference type="Proteomes" id="UP000274822">
    <property type="component" value="Unassembled WGS sequence"/>
</dbReference>
<evidence type="ECO:0000256" key="1">
    <source>
        <dbReference type="ARBA" id="ARBA00004141"/>
    </source>
</evidence>
<evidence type="ECO:0000313" key="10">
    <source>
        <dbReference type="EMBL" id="RUS30471.1"/>
    </source>
</evidence>
<feature type="transmembrane region" description="Helical" evidence="8">
    <location>
        <begin position="725"/>
        <end position="745"/>
    </location>
</feature>
<sequence>MALYQGVDTKITLDRNLTGGSSSAQLWFDGKEQFYCGMKNCTQATEASKAGDPERCLQITCSFHLTPIQLNLTPSPLPTTDAVVWSCPSVQCKCYPGSAICGGPGVVGLSLQSMIEGMKGAFKLTCTNTSCLFDEADLQFLFSKGLQLTDCNYGECVYPSDIISVTGVSVSIQSTLPISTVSRTSLIPRSPLHQQSSSLTAGPIAAIATFSFLAALLLLICLVTKRRQTILARQEVVSTTRGVRIEWRNLGYTVPVWREEKKRRTGDDENGTKKLDGFATVLHDVSGAAEMGQVLAIMGPSGAGKTTLVDILAGKAKSGKISGGILVDGRPIEPRDVRKLVGWVFLFFRALNVILTLDFVANAIHISFVDQEFVLPPEQTVFEALLFSAELRLPESIPLAEKKRIVDDIVSRLGLEGVRNRRIGSAGTYIPTPEYRSLEISQEHLFNRFSPFPASRSLSSGEKRRVSIGLELVTSPAILILDEPISGLDSYSAHTVIRDLEALAKGENATTIVLTIHQPRSDVYQMFDRIVVLAAGQTLYIGPPNEAAANFNERGLECPPNYNIADYMRESDLLSSIHFIFPTHPPLAPIPSLVDVALQPALFARAQSHAPEATEQVKEDIGADNASPVIRGGDADDAFAPKTSFLTQFVVVCRRNWQSLVRNRTFLLMHVIVAIVLGRTYSPGDIERWGNSGDLTRVLIALFIGGLYYQSPVSVAGFQNRVGCLFFMLALLAFSSLGALGTHLIPIGLPRHASPLHQGALQRLLQTAALRPFQAPIRPNPPARHPSPAARLHCVLDGRAVA</sequence>
<feature type="transmembrane region" description="Helical" evidence="8">
    <location>
        <begin position="694"/>
        <end position="713"/>
    </location>
</feature>
<keyword evidence="4" id="KW-0547">Nucleotide-binding</keyword>
<evidence type="ECO:0000256" key="3">
    <source>
        <dbReference type="ARBA" id="ARBA00022692"/>
    </source>
</evidence>
<dbReference type="SUPFAM" id="SSF52540">
    <property type="entry name" value="P-loop containing nucleoside triphosphate hydrolases"/>
    <property type="match status" value="1"/>
</dbReference>
<dbReference type="PROSITE" id="PS50893">
    <property type="entry name" value="ABC_TRANSPORTER_2"/>
    <property type="match status" value="1"/>
</dbReference>
<feature type="transmembrane region" description="Helical" evidence="8">
    <location>
        <begin position="665"/>
        <end position="682"/>
    </location>
</feature>
<dbReference type="PANTHER" id="PTHR48041:SF2">
    <property type="entry name" value="ATP-DEPENDENT PERMEASE-RELATED"/>
    <property type="match status" value="1"/>
</dbReference>
<evidence type="ECO:0000313" key="11">
    <source>
        <dbReference type="Proteomes" id="UP000274822"/>
    </source>
</evidence>
<evidence type="ECO:0000256" key="2">
    <source>
        <dbReference type="ARBA" id="ARBA00022448"/>
    </source>
</evidence>
<dbReference type="EMBL" id="RBNJ01003828">
    <property type="protein sequence ID" value="RUS30471.1"/>
    <property type="molecule type" value="Genomic_DNA"/>
</dbReference>
<reference evidence="10 11" key="1">
    <citation type="journal article" date="2018" name="New Phytol.">
        <title>Phylogenomics of Endogonaceae and evolution of mycorrhizas within Mucoromycota.</title>
        <authorList>
            <person name="Chang Y."/>
            <person name="Desiro A."/>
            <person name="Na H."/>
            <person name="Sandor L."/>
            <person name="Lipzen A."/>
            <person name="Clum A."/>
            <person name="Barry K."/>
            <person name="Grigoriev I.V."/>
            <person name="Martin F.M."/>
            <person name="Stajich J.E."/>
            <person name="Smith M.E."/>
            <person name="Bonito G."/>
            <person name="Spatafora J.W."/>
        </authorList>
    </citation>
    <scope>NUCLEOTIDE SEQUENCE [LARGE SCALE GENOMIC DNA]</scope>
    <source>
        <strain evidence="10 11">AD002</strain>
    </source>
</reference>
<keyword evidence="6 8" id="KW-1133">Transmembrane helix</keyword>
<keyword evidence="7 8" id="KW-0472">Membrane</keyword>
<protein>
    <recommendedName>
        <fullName evidence="9">ABC transporter domain-containing protein</fullName>
    </recommendedName>
</protein>
<dbReference type="AlphaFoldDB" id="A0A433QL16"/>
<dbReference type="InterPro" id="IPR003439">
    <property type="entry name" value="ABC_transporter-like_ATP-bd"/>
</dbReference>
<evidence type="ECO:0000259" key="9">
    <source>
        <dbReference type="PROSITE" id="PS50893"/>
    </source>
</evidence>
<evidence type="ECO:0000256" key="8">
    <source>
        <dbReference type="SAM" id="Phobius"/>
    </source>
</evidence>
<dbReference type="InterPro" id="IPR017871">
    <property type="entry name" value="ABC_transporter-like_CS"/>
</dbReference>
<dbReference type="InterPro" id="IPR003593">
    <property type="entry name" value="AAA+_ATPase"/>
</dbReference>
<evidence type="ECO:0000256" key="5">
    <source>
        <dbReference type="ARBA" id="ARBA00022840"/>
    </source>
</evidence>
<dbReference type="InterPro" id="IPR027417">
    <property type="entry name" value="P-loop_NTPase"/>
</dbReference>
<comment type="caution">
    <text evidence="10">The sequence shown here is derived from an EMBL/GenBank/DDBJ whole genome shotgun (WGS) entry which is preliminary data.</text>
</comment>
<comment type="subcellular location">
    <subcellularLocation>
        <location evidence="1">Membrane</location>
        <topology evidence="1">Multi-pass membrane protein</topology>
    </subcellularLocation>
</comment>
<dbReference type="GO" id="GO:0005524">
    <property type="term" value="F:ATP binding"/>
    <property type="evidence" value="ECO:0007669"/>
    <property type="project" value="UniProtKB-KW"/>
</dbReference>
<accession>A0A433QL16</accession>
<dbReference type="Gene3D" id="3.40.50.300">
    <property type="entry name" value="P-loop containing nucleotide triphosphate hydrolases"/>
    <property type="match status" value="1"/>
</dbReference>
<evidence type="ECO:0000256" key="7">
    <source>
        <dbReference type="ARBA" id="ARBA00023136"/>
    </source>
</evidence>
<dbReference type="Pfam" id="PF00005">
    <property type="entry name" value="ABC_tran"/>
    <property type="match status" value="1"/>
</dbReference>
<name>A0A433QL16_9FUNG</name>
<gene>
    <name evidence="10" type="ORF">BC938DRAFT_479351</name>
</gene>
<dbReference type="GO" id="GO:0016020">
    <property type="term" value="C:membrane"/>
    <property type="evidence" value="ECO:0007669"/>
    <property type="project" value="UniProtKB-SubCell"/>
</dbReference>
<dbReference type="PROSITE" id="PS00211">
    <property type="entry name" value="ABC_TRANSPORTER_1"/>
    <property type="match status" value="1"/>
</dbReference>
<keyword evidence="11" id="KW-1185">Reference proteome</keyword>
<evidence type="ECO:0000256" key="6">
    <source>
        <dbReference type="ARBA" id="ARBA00022989"/>
    </source>
</evidence>
<dbReference type="GO" id="GO:0016887">
    <property type="term" value="F:ATP hydrolysis activity"/>
    <property type="evidence" value="ECO:0007669"/>
    <property type="project" value="InterPro"/>
</dbReference>
<evidence type="ECO:0000256" key="4">
    <source>
        <dbReference type="ARBA" id="ARBA00022741"/>
    </source>
</evidence>
<feature type="domain" description="ABC transporter" evidence="9">
    <location>
        <begin position="266"/>
        <end position="560"/>
    </location>
</feature>
<proteinExistence type="predicted"/>
<organism evidence="10 11">
    <name type="scientific">Jimgerdemannia flammicorona</name>
    <dbReference type="NCBI Taxonomy" id="994334"/>
    <lineage>
        <taxon>Eukaryota</taxon>
        <taxon>Fungi</taxon>
        <taxon>Fungi incertae sedis</taxon>
        <taxon>Mucoromycota</taxon>
        <taxon>Mucoromycotina</taxon>
        <taxon>Endogonomycetes</taxon>
        <taxon>Endogonales</taxon>
        <taxon>Endogonaceae</taxon>
        <taxon>Jimgerdemannia</taxon>
    </lineage>
</organism>
<keyword evidence="3 8" id="KW-0812">Transmembrane</keyword>
<dbReference type="PANTHER" id="PTHR48041">
    <property type="entry name" value="ABC TRANSPORTER G FAMILY MEMBER 28"/>
    <property type="match status" value="1"/>
</dbReference>